<dbReference type="GeneID" id="108857903"/>
<dbReference type="AlphaFoldDB" id="A0A9W3DSN1"/>
<feature type="coiled-coil region" evidence="1">
    <location>
        <begin position="34"/>
        <end position="65"/>
    </location>
</feature>
<reference evidence="5" key="2">
    <citation type="submission" date="2025-08" db="UniProtKB">
        <authorList>
            <consortium name="RefSeq"/>
        </authorList>
    </citation>
    <scope>IDENTIFICATION</scope>
    <source>
        <tissue evidence="5">Leaf</tissue>
    </source>
</reference>
<dbReference type="PANTHER" id="PTHR45089:SF38">
    <property type="entry name" value="DUF3444 DOMAIN-CONTAINING PROTEIN"/>
    <property type="match status" value="1"/>
</dbReference>
<feature type="region of interest" description="Disordered" evidence="2">
    <location>
        <begin position="222"/>
        <end position="302"/>
    </location>
</feature>
<organism evidence="4 5">
    <name type="scientific">Raphanus sativus</name>
    <name type="common">Radish</name>
    <name type="synonym">Raphanus raphanistrum var. sativus</name>
    <dbReference type="NCBI Taxonomy" id="3726"/>
    <lineage>
        <taxon>Eukaryota</taxon>
        <taxon>Viridiplantae</taxon>
        <taxon>Streptophyta</taxon>
        <taxon>Embryophyta</taxon>
        <taxon>Tracheophyta</taxon>
        <taxon>Spermatophyta</taxon>
        <taxon>Magnoliopsida</taxon>
        <taxon>eudicotyledons</taxon>
        <taxon>Gunneridae</taxon>
        <taxon>Pentapetalae</taxon>
        <taxon>rosids</taxon>
        <taxon>malvids</taxon>
        <taxon>Brassicales</taxon>
        <taxon>Brassicaceae</taxon>
        <taxon>Brassiceae</taxon>
        <taxon>Raphanus</taxon>
    </lineage>
</organism>
<evidence type="ECO:0000313" key="4">
    <source>
        <dbReference type="Proteomes" id="UP000504610"/>
    </source>
</evidence>
<feature type="compositionally biased region" description="Basic and acidic residues" evidence="2">
    <location>
        <begin position="222"/>
        <end position="261"/>
    </location>
</feature>
<proteinExistence type="predicted"/>
<evidence type="ECO:0000313" key="5">
    <source>
        <dbReference type="RefSeq" id="XP_056866638.1"/>
    </source>
</evidence>
<dbReference type="KEGG" id="rsz:108857903"/>
<protein>
    <submittedName>
        <fullName evidence="5">LOW QUALITY PROTEIN: uncharacterized protein LOC108857903</fullName>
    </submittedName>
</protein>
<evidence type="ECO:0000259" key="3">
    <source>
        <dbReference type="Pfam" id="PF11926"/>
    </source>
</evidence>
<evidence type="ECO:0000256" key="2">
    <source>
        <dbReference type="SAM" id="MobiDB-lite"/>
    </source>
</evidence>
<keyword evidence="1" id="KW-0175">Coiled coil</keyword>
<feature type="domain" description="DUF3444" evidence="3">
    <location>
        <begin position="322"/>
        <end position="522"/>
    </location>
</feature>
<gene>
    <name evidence="5" type="primary">LOC108857903</name>
</gene>
<dbReference type="PANTHER" id="PTHR45089">
    <property type="entry name" value="DNAJ HEAT SHOCK AMINO-TERMINAL DOMAIN PROTEIN-RELATED"/>
    <property type="match status" value="1"/>
</dbReference>
<accession>A0A9W3DSN1</accession>
<dbReference type="Proteomes" id="UP000504610">
    <property type="component" value="Chromosome 5"/>
</dbReference>
<evidence type="ECO:0000256" key="1">
    <source>
        <dbReference type="SAM" id="Coils"/>
    </source>
</evidence>
<dbReference type="Pfam" id="PF11926">
    <property type="entry name" value="DUF3444"/>
    <property type="match status" value="1"/>
</dbReference>
<name>A0A9W3DSN1_RAPSA</name>
<sequence length="564" mass="65934">METVPFPTEDPDVQWDEELVEGFLSQVTETATGILDLSNQVKELKEMMEESVRKQTLEVQEKEKDSDFKQSLEAQLLILVMGMQTKEVVAELKEQQRLSKDSLDNKHEEMKREVRVRTERLEEREMVLSLLDENVQERCNEMEKREVEFQLKAKDVEVKREEVELKEKKVEEIMSELEAREKERSLLDETIKEKSNELEKREEQFKLIQDSDAKEIGVKMRSLELKEKELEEREEELDRKEKEFEGRSKQTENRKRWRDESESSLFDVNDGDEVPPLIHTAKRHKPTREHSNNDLASASEANGREVYEEVECIEDGKDEDPEPYNCLDADFNNFNNTMSSFSVGQVWALYDPLDHMPRFYALIRKILELQLRVEVTWLEPIQSSESQKKPVPIACGEFKYGDKITKSHLVFSHLMLDHHIRTRVKKKKSITINPRKGETWALFRDWNSDKQQKRPYSYDFVKVVSELDSVHGIGVAYLGRVEGFTSVYYFAEKDKVLQKMIPCDEMLSFSHRVPSFRLNGDEKDGIPGGSFELDPAAIPRDYLEGLKVKEEEEEGIGRSLVVLV</sequence>
<keyword evidence="4" id="KW-1185">Reference proteome</keyword>
<dbReference type="RefSeq" id="XP_056866638.1">
    <property type="nucleotide sequence ID" value="XM_057010658.1"/>
</dbReference>
<reference evidence="4" key="1">
    <citation type="journal article" date="2019" name="Database">
        <title>The radish genome database (RadishGD): an integrated information resource for radish genomics.</title>
        <authorList>
            <person name="Yu H.J."/>
            <person name="Baek S."/>
            <person name="Lee Y.J."/>
            <person name="Cho A."/>
            <person name="Mun J.H."/>
        </authorList>
    </citation>
    <scope>NUCLEOTIDE SEQUENCE [LARGE SCALE GENOMIC DNA]</scope>
    <source>
        <strain evidence="4">cv. WK10039</strain>
    </source>
</reference>
<dbReference type="InterPro" id="IPR024593">
    <property type="entry name" value="DUF3444"/>
</dbReference>
<dbReference type="OrthoDB" id="10250354at2759"/>